<evidence type="ECO:0000256" key="2">
    <source>
        <dbReference type="ARBA" id="ARBA00023134"/>
    </source>
</evidence>
<comment type="caution">
    <text evidence="5">The sequence shown here is derived from an EMBL/GenBank/DDBJ whole genome shotgun (WGS) entry which is preliminary data.</text>
</comment>
<dbReference type="AlphaFoldDB" id="A0A2B7YCB0"/>
<evidence type="ECO:0000259" key="4">
    <source>
        <dbReference type="PROSITE" id="PS51718"/>
    </source>
</evidence>
<dbReference type="PROSITE" id="PS51388">
    <property type="entry name" value="GED"/>
    <property type="match status" value="1"/>
</dbReference>
<gene>
    <name evidence="5" type="ORF">AJ80_04372</name>
</gene>
<dbReference type="GO" id="GO:0016020">
    <property type="term" value="C:membrane"/>
    <property type="evidence" value="ECO:0007669"/>
    <property type="project" value="TreeGrafter"/>
</dbReference>
<dbReference type="GO" id="GO:0006897">
    <property type="term" value="P:endocytosis"/>
    <property type="evidence" value="ECO:0007669"/>
    <property type="project" value="TreeGrafter"/>
</dbReference>
<dbReference type="GO" id="GO:0008017">
    <property type="term" value="F:microtubule binding"/>
    <property type="evidence" value="ECO:0007669"/>
    <property type="project" value="TreeGrafter"/>
</dbReference>
<dbReference type="PANTHER" id="PTHR11566:SF215">
    <property type="entry name" value="DYNAMIN GTPASE"/>
    <property type="match status" value="1"/>
</dbReference>
<dbReference type="InterPro" id="IPR030381">
    <property type="entry name" value="G_DYNAMIN_dom"/>
</dbReference>
<protein>
    <recommendedName>
        <fullName evidence="7">GED domain-containing protein</fullName>
    </recommendedName>
</protein>
<dbReference type="Pfam" id="PF01031">
    <property type="entry name" value="Dynamin_M"/>
    <property type="match status" value="1"/>
</dbReference>
<dbReference type="Proteomes" id="UP000224634">
    <property type="component" value="Unassembled WGS sequence"/>
</dbReference>
<feature type="domain" description="Dynamin-type G" evidence="4">
    <location>
        <begin position="29"/>
        <end position="323"/>
    </location>
</feature>
<dbReference type="GO" id="GO:0005525">
    <property type="term" value="F:GTP binding"/>
    <property type="evidence" value="ECO:0007669"/>
    <property type="project" value="InterPro"/>
</dbReference>
<keyword evidence="6" id="KW-1185">Reference proteome</keyword>
<dbReference type="GO" id="GO:0005874">
    <property type="term" value="C:microtubule"/>
    <property type="evidence" value="ECO:0007669"/>
    <property type="project" value="TreeGrafter"/>
</dbReference>
<dbReference type="GO" id="GO:0000266">
    <property type="term" value="P:mitochondrial fission"/>
    <property type="evidence" value="ECO:0007669"/>
    <property type="project" value="TreeGrafter"/>
</dbReference>
<dbReference type="GO" id="GO:0048312">
    <property type="term" value="P:intracellular distribution of mitochondria"/>
    <property type="evidence" value="ECO:0007669"/>
    <property type="project" value="TreeGrafter"/>
</dbReference>
<reference evidence="5 6" key="1">
    <citation type="submission" date="2017-10" db="EMBL/GenBank/DDBJ databases">
        <title>Comparative genomics in systemic dimorphic fungi from Ajellomycetaceae.</title>
        <authorList>
            <person name="Munoz J.F."/>
            <person name="Mcewen J.G."/>
            <person name="Clay O.K."/>
            <person name="Cuomo C.A."/>
        </authorList>
    </citation>
    <scope>NUCLEOTIDE SEQUENCE [LARGE SCALE GENOMIC DNA]</scope>
    <source>
        <strain evidence="5 6">UAMH7299</strain>
    </source>
</reference>
<dbReference type="SMART" id="SM00053">
    <property type="entry name" value="DYNc"/>
    <property type="match status" value="1"/>
</dbReference>
<dbReference type="GO" id="GO:0003924">
    <property type="term" value="F:GTPase activity"/>
    <property type="evidence" value="ECO:0007669"/>
    <property type="project" value="InterPro"/>
</dbReference>
<dbReference type="GO" id="GO:0016559">
    <property type="term" value="P:peroxisome fission"/>
    <property type="evidence" value="ECO:0007669"/>
    <property type="project" value="TreeGrafter"/>
</dbReference>
<dbReference type="InterPro" id="IPR045063">
    <property type="entry name" value="Dynamin_N"/>
</dbReference>
<dbReference type="FunFam" id="3.40.50.300:FF:001425">
    <property type="entry name" value="Dynamin GTPase, putative"/>
    <property type="match status" value="1"/>
</dbReference>
<evidence type="ECO:0000313" key="6">
    <source>
        <dbReference type="Proteomes" id="UP000224634"/>
    </source>
</evidence>
<dbReference type="InterPro" id="IPR022812">
    <property type="entry name" value="Dynamin"/>
</dbReference>
<dbReference type="SUPFAM" id="SSF52540">
    <property type="entry name" value="P-loop containing nucleoside triphosphate hydrolases"/>
    <property type="match status" value="1"/>
</dbReference>
<evidence type="ECO:0000259" key="3">
    <source>
        <dbReference type="PROSITE" id="PS51388"/>
    </source>
</evidence>
<proteinExistence type="predicted"/>
<evidence type="ECO:0000256" key="1">
    <source>
        <dbReference type="ARBA" id="ARBA00022741"/>
    </source>
</evidence>
<organism evidence="5 6">
    <name type="scientific">Polytolypa hystricis (strain UAMH7299)</name>
    <dbReference type="NCBI Taxonomy" id="1447883"/>
    <lineage>
        <taxon>Eukaryota</taxon>
        <taxon>Fungi</taxon>
        <taxon>Dikarya</taxon>
        <taxon>Ascomycota</taxon>
        <taxon>Pezizomycotina</taxon>
        <taxon>Eurotiomycetes</taxon>
        <taxon>Eurotiomycetidae</taxon>
        <taxon>Onygenales</taxon>
        <taxon>Onygenales incertae sedis</taxon>
        <taxon>Polytolypa</taxon>
    </lineage>
</organism>
<feature type="domain" description="GED" evidence="3">
    <location>
        <begin position="621"/>
        <end position="708"/>
    </location>
</feature>
<dbReference type="GO" id="GO:0005739">
    <property type="term" value="C:mitochondrion"/>
    <property type="evidence" value="ECO:0007669"/>
    <property type="project" value="TreeGrafter"/>
</dbReference>
<dbReference type="PROSITE" id="PS51718">
    <property type="entry name" value="G_DYNAMIN_2"/>
    <property type="match status" value="1"/>
</dbReference>
<evidence type="ECO:0008006" key="7">
    <source>
        <dbReference type="Google" id="ProtNLM"/>
    </source>
</evidence>
<dbReference type="STRING" id="1447883.A0A2B7YCB0"/>
<keyword evidence="1" id="KW-0547">Nucleotide-binding</keyword>
<accession>A0A2B7YCB0</accession>
<evidence type="ECO:0000313" key="5">
    <source>
        <dbReference type="EMBL" id="PGH18719.1"/>
    </source>
</evidence>
<name>A0A2B7YCB0_POLH7</name>
<dbReference type="EMBL" id="PDNA01000055">
    <property type="protein sequence ID" value="PGH18719.1"/>
    <property type="molecule type" value="Genomic_DNA"/>
</dbReference>
<sequence length="708" mass="79137">MASEGYNKLADPALLDKIDKLFACNVGSHVALPQLVVVGDQSSGKSSVLEGLTRLPFPRDSGLCTRFATQITFRRAAQKDIKVSIIPAAEASAEHIDRVKAWSITDLSELNASSFARIMAEVHTVMGLSEHQGFDGLPTKTFSKDVLRLEICGPDEAHLSVIDVPGIFKNTTPGLTTKGDIQIVRDMVQGEMNNPRSVMLTVVPANVDIATQEILEMAKEVDPEGERTLGVLTKPDLVDKGAEDKVVDLIEGKESGWKMGWSLVKNPGQQELLDRNADRDLNEESFFQLQAPWNSLSKDKVGVASLRVRLQDILAAHIRREFPQVKADIAKKLSVARSALKSLGVERDTTENQQKYLLDIVTDFQRIVSLALETNYSGDDLFDDQSTRLATIVVNRNESFAHDMEKWGHLYDFHSGNDAPVMEEQEDDGPQLKSINVRKTADPKGVYDLLHEPEHVPGAMPSGILPWLEETFRNCRGFELGTFNSSLLSTILKKQSGKWASLSLGYISDIIAAVHGFLLKALERVCADRRTRENLESLLEERLNETYSQALDQVRFLLDVEKRGNTITLDPYFNTNLEKCRQEHLQSALEKNALSDRQHGKVLKISAIMKYHPMSNADHMIQDLHDILESYYGVARKRFIDSVCMQAADYHLVTGPLAPLKLFSPSFLQTLNPKQLEEIASEDTIVKRKRAQLKREIGDLEAGRKILF</sequence>
<dbReference type="CDD" id="cd08771">
    <property type="entry name" value="DLP_1"/>
    <property type="match status" value="1"/>
</dbReference>
<dbReference type="PRINTS" id="PR00195">
    <property type="entry name" value="DYNAMIN"/>
</dbReference>
<dbReference type="Gene3D" id="1.20.120.1240">
    <property type="entry name" value="Dynamin, middle domain"/>
    <property type="match status" value="1"/>
</dbReference>
<dbReference type="Gene3D" id="3.40.50.300">
    <property type="entry name" value="P-loop containing nucleotide triphosphate hydrolases"/>
    <property type="match status" value="1"/>
</dbReference>
<dbReference type="InterPro" id="IPR000375">
    <property type="entry name" value="Dynamin_stalk"/>
</dbReference>
<dbReference type="InterPro" id="IPR001401">
    <property type="entry name" value="Dynamin_GTPase"/>
</dbReference>
<dbReference type="InterPro" id="IPR020850">
    <property type="entry name" value="GED_dom"/>
</dbReference>
<dbReference type="Pfam" id="PF00350">
    <property type="entry name" value="Dynamin_N"/>
    <property type="match status" value="1"/>
</dbReference>
<dbReference type="InterPro" id="IPR027417">
    <property type="entry name" value="P-loop_NTPase"/>
</dbReference>
<keyword evidence="2" id="KW-0342">GTP-binding</keyword>
<dbReference type="PANTHER" id="PTHR11566">
    <property type="entry name" value="DYNAMIN"/>
    <property type="match status" value="1"/>
</dbReference>
<dbReference type="OrthoDB" id="415706at2759"/>